<dbReference type="RefSeq" id="WP_201015740.1">
    <property type="nucleotide sequence ID" value="NZ_JAFGZD010000022.1"/>
</dbReference>
<sequence>MATYIKERSFVASLRSVQPGYLAALDFSRLEQETSTVPAGGNISQTFTYVGSDEYTYLTATTKPREELNFWFLYRRWDNGSESYEIKACHDMFYENPSRLGSLIVEEKRLVAGPFGDVRFVKLHVRPDKSLASTPGWKVMIGGRPLATGDIDRKEVGPVQIIAPNGNPLGVYDRQNFGNDWWAYISCANQNEPLLPMTTQPVQIMMKVSQFNMNDPLA</sequence>
<organism evidence="1 2">
    <name type="scientific">Pseudomonas capsici</name>
    <dbReference type="NCBI Taxonomy" id="2810614"/>
    <lineage>
        <taxon>Bacteria</taxon>
        <taxon>Pseudomonadati</taxon>
        <taxon>Pseudomonadota</taxon>
        <taxon>Gammaproteobacteria</taxon>
        <taxon>Pseudomonadales</taxon>
        <taxon>Pseudomonadaceae</taxon>
        <taxon>Pseudomonas</taxon>
    </lineage>
</organism>
<comment type="caution">
    <text evidence="1">The sequence shown here is derived from an EMBL/GenBank/DDBJ whole genome shotgun (WGS) entry which is preliminary data.</text>
</comment>
<protein>
    <submittedName>
        <fullName evidence="1">Uncharacterized protein</fullName>
    </submittedName>
</protein>
<reference evidence="1 2" key="1">
    <citation type="submission" date="2022-10" db="EMBL/GenBank/DDBJ databases">
        <title>Characterization of Pseudomonas capsici strains from pepper and tomato in Georgia.</title>
        <authorList>
            <person name="Zhao M."/>
            <person name="Dutta B."/>
        </authorList>
    </citation>
    <scope>NUCLEOTIDE SEQUENCE [LARGE SCALE GENOMIC DNA]</scope>
    <source>
        <strain evidence="1 2">Pc20-5</strain>
    </source>
</reference>
<dbReference type="EMBL" id="JAOXML010000023">
    <property type="protein sequence ID" value="MCV4379157.1"/>
    <property type="molecule type" value="Genomic_DNA"/>
</dbReference>
<name>A0ABT3C234_9PSED</name>
<proteinExistence type="predicted"/>
<evidence type="ECO:0000313" key="2">
    <source>
        <dbReference type="Proteomes" id="UP001207294"/>
    </source>
</evidence>
<dbReference type="Proteomes" id="UP001207294">
    <property type="component" value="Unassembled WGS sequence"/>
</dbReference>
<dbReference type="GeneID" id="93563684"/>
<gene>
    <name evidence="1" type="ORF">OH718_21370</name>
</gene>
<evidence type="ECO:0000313" key="1">
    <source>
        <dbReference type="EMBL" id="MCV4379157.1"/>
    </source>
</evidence>
<keyword evidence="2" id="KW-1185">Reference proteome</keyword>
<accession>A0ABT3C234</accession>